<keyword evidence="3" id="KW-1185">Reference proteome</keyword>
<feature type="region of interest" description="Disordered" evidence="1">
    <location>
        <begin position="1"/>
        <end position="37"/>
    </location>
</feature>
<reference evidence="2 3" key="1">
    <citation type="journal article" date="2012" name="New Phytol.">
        <title>Insight into trade-off between wood decay and parasitism from the genome of a fungal forest pathogen.</title>
        <authorList>
            <person name="Olson A."/>
            <person name="Aerts A."/>
            <person name="Asiegbu F."/>
            <person name="Belbahri L."/>
            <person name="Bouzid O."/>
            <person name="Broberg A."/>
            <person name="Canback B."/>
            <person name="Coutinho P.M."/>
            <person name="Cullen D."/>
            <person name="Dalman K."/>
            <person name="Deflorio G."/>
            <person name="van Diepen L.T."/>
            <person name="Dunand C."/>
            <person name="Duplessis S."/>
            <person name="Durling M."/>
            <person name="Gonthier P."/>
            <person name="Grimwood J."/>
            <person name="Fossdal C.G."/>
            <person name="Hansson D."/>
            <person name="Henrissat B."/>
            <person name="Hietala A."/>
            <person name="Himmelstrand K."/>
            <person name="Hoffmeister D."/>
            <person name="Hogberg N."/>
            <person name="James T.Y."/>
            <person name="Karlsson M."/>
            <person name="Kohler A."/>
            <person name="Kues U."/>
            <person name="Lee Y.H."/>
            <person name="Lin Y.C."/>
            <person name="Lind M."/>
            <person name="Lindquist E."/>
            <person name="Lombard V."/>
            <person name="Lucas S."/>
            <person name="Lunden K."/>
            <person name="Morin E."/>
            <person name="Murat C."/>
            <person name="Park J."/>
            <person name="Raffaello T."/>
            <person name="Rouze P."/>
            <person name="Salamov A."/>
            <person name="Schmutz J."/>
            <person name="Solheim H."/>
            <person name="Stahlberg J."/>
            <person name="Velez H."/>
            <person name="de Vries R.P."/>
            <person name="Wiebenga A."/>
            <person name="Woodward S."/>
            <person name="Yakovlev I."/>
            <person name="Garbelotto M."/>
            <person name="Martin F."/>
            <person name="Grigoriev I.V."/>
            <person name="Stenlid J."/>
        </authorList>
    </citation>
    <scope>NUCLEOTIDE SEQUENCE [LARGE SCALE GENOMIC DNA]</scope>
    <source>
        <strain evidence="2 3">TC 32-1</strain>
    </source>
</reference>
<dbReference type="GeneID" id="20677921"/>
<dbReference type="EMBL" id="KI925464">
    <property type="protein sequence ID" value="ETW76418.1"/>
    <property type="molecule type" value="Genomic_DNA"/>
</dbReference>
<evidence type="ECO:0000313" key="2">
    <source>
        <dbReference type="EMBL" id="ETW76418.1"/>
    </source>
</evidence>
<name>W4JSA1_HETIT</name>
<feature type="compositionally biased region" description="Basic and acidic residues" evidence="1">
    <location>
        <begin position="231"/>
        <end position="253"/>
    </location>
</feature>
<proteinExistence type="predicted"/>
<organism evidence="2 3">
    <name type="scientific">Heterobasidion irregulare (strain TC 32-1)</name>
    <dbReference type="NCBI Taxonomy" id="747525"/>
    <lineage>
        <taxon>Eukaryota</taxon>
        <taxon>Fungi</taxon>
        <taxon>Dikarya</taxon>
        <taxon>Basidiomycota</taxon>
        <taxon>Agaricomycotina</taxon>
        <taxon>Agaricomycetes</taxon>
        <taxon>Russulales</taxon>
        <taxon>Bondarzewiaceae</taxon>
        <taxon>Heterobasidion</taxon>
        <taxon>Heterobasidion annosum species complex</taxon>
    </lineage>
</organism>
<evidence type="ECO:0000256" key="1">
    <source>
        <dbReference type="SAM" id="MobiDB-lite"/>
    </source>
</evidence>
<dbReference type="InParanoid" id="W4JSA1"/>
<accession>W4JSA1</accession>
<gene>
    <name evidence="2" type="ORF">HETIRDRAFT_480544</name>
</gene>
<feature type="region of interest" description="Disordered" evidence="1">
    <location>
        <begin position="196"/>
        <end position="274"/>
    </location>
</feature>
<dbReference type="HOGENOM" id="CLU_356812_0_0_1"/>
<sequence>MIPRLGKRWASTKSPARKGRKGHLFNANHEHPPTPPVELMRHTKRRIAKAERDERMDITLALTQVKTYMGGFTRPRDLRASNWFPGGRYGKERVYELPPESAYEPHTVFVLESRYLVKHGIGRTDSLEHIVGICREGDFPEIAAMFNSSRATSEALTSMDNARWPWTRQFKIKETRWWAPGEDRAEIVRKMRAGEELEPADGSASRSSESEFPLYSLKPHQPPPAPPSQAREYHTSARDHTKVYVFERREMHTSRPPSAAPKSSRISKDQDDPDAVVPTYYVERKKQRDSIEERKETEGSLMYELNAGVLSNDIAAAQLRTRVEKVPFEVTEMDGTVRHPSGFEPPTPAHEFRTPPFKVPAPNAFTAELDPDEVIPVEVEHPDGTIAHPSGFVPPTPQSMFKREFHSSPRALAEEVHIPNLPILPPDVLEGVDVPVEGQEGVAADVVDADADAEPQEDDASEEAPVTQFPVKELRAQYMPTLRDTPFWRPLISVTVSTRPLALSLARLCRSMPRGLPFYASITNDDRKCHYSFSSRMRNLRLNRLHELSIEMARLLNGERGGFVGMRYCPSDKGRGVDGEGLAEPVPLDKRVMKVGVGEWYPRMQEIKELFNASAQAAGVNAMETFALDEKCNPLDAEGNIVPWPKRPAPQRFRMNDWLPEELKIKSENESRGLEEELANDEEDDEEDDAQALREQYKAAEKKIMFDRRQHNERLQYIAREHPMEVARLLAQRHRSVYMPDNHRLQ</sequence>
<protein>
    <submittedName>
        <fullName evidence="2">Uncharacterized protein</fullName>
    </submittedName>
</protein>
<dbReference type="Proteomes" id="UP000030671">
    <property type="component" value="Unassembled WGS sequence"/>
</dbReference>
<feature type="region of interest" description="Disordered" evidence="1">
    <location>
        <begin position="667"/>
        <end position="689"/>
    </location>
</feature>
<dbReference type="KEGG" id="hir:HETIRDRAFT_480544"/>
<dbReference type="AlphaFoldDB" id="W4JSA1"/>
<dbReference type="OrthoDB" id="3258969at2759"/>
<evidence type="ECO:0000313" key="3">
    <source>
        <dbReference type="Proteomes" id="UP000030671"/>
    </source>
</evidence>
<dbReference type="eggNOG" id="ENOG502SK55">
    <property type="taxonomic scope" value="Eukaryota"/>
</dbReference>
<feature type="compositionally biased region" description="Acidic residues" evidence="1">
    <location>
        <begin position="676"/>
        <end position="689"/>
    </location>
</feature>
<feature type="compositionally biased region" description="Low complexity" evidence="1">
    <location>
        <begin position="254"/>
        <end position="264"/>
    </location>
</feature>
<dbReference type="RefSeq" id="XP_009551329.1">
    <property type="nucleotide sequence ID" value="XM_009553034.1"/>
</dbReference>